<dbReference type="RefSeq" id="WP_205720841.1">
    <property type="nucleotide sequence ID" value="NZ_CP070608.1"/>
</dbReference>
<dbReference type="CDD" id="cd00146">
    <property type="entry name" value="PKD"/>
    <property type="match status" value="1"/>
</dbReference>
<dbReference type="SMART" id="SM00089">
    <property type="entry name" value="PKD"/>
    <property type="match status" value="1"/>
</dbReference>
<keyword evidence="4" id="KW-1185">Reference proteome</keyword>
<dbReference type="InterPro" id="IPR011042">
    <property type="entry name" value="6-blade_b-propeller_TolB-like"/>
</dbReference>
<organism evidence="3 4">
    <name type="scientific">Fulvivirga lutea</name>
    <dbReference type="NCBI Taxonomy" id="2810512"/>
    <lineage>
        <taxon>Bacteria</taxon>
        <taxon>Pseudomonadati</taxon>
        <taxon>Bacteroidota</taxon>
        <taxon>Cytophagia</taxon>
        <taxon>Cytophagales</taxon>
        <taxon>Fulvivirgaceae</taxon>
        <taxon>Fulvivirga</taxon>
    </lineage>
</organism>
<proteinExistence type="predicted"/>
<dbReference type="SUPFAM" id="SSF49299">
    <property type="entry name" value="PKD domain"/>
    <property type="match status" value="1"/>
</dbReference>
<dbReference type="PANTHER" id="PTHR46513">
    <property type="entry name" value="VITELLOGENIN RECEPTOR-LIKE PROTEIN-RELATED-RELATED"/>
    <property type="match status" value="1"/>
</dbReference>
<dbReference type="GO" id="GO:0060070">
    <property type="term" value="P:canonical Wnt signaling pathway"/>
    <property type="evidence" value="ECO:0007669"/>
    <property type="project" value="TreeGrafter"/>
</dbReference>
<dbReference type="InterPro" id="IPR022409">
    <property type="entry name" value="PKD/Chitinase_dom"/>
</dbReference>
<feature type="signal peptide" evidence="1">
    <location>
        <begin position="1"/>
        <end position="18"/>
    </location>
</feature>
<dbReference type="PROSITE" id="PS50093">
    <property type="entry name" value="PKD"/>
    <property type="match status" value="1"/>
</dbReference>
<evidence type="ECO:0000256" key="1">
    <source>
        <dbReference type="SAM" id="SignalP"/>
    </source>
</evidence>
<dbReference type="Proteomes" id="UP000662783">
    <property type="component" value="Chromosome"/>
</dbReference>
<evidence type="ECO:0000313" key="3">
    <source>
        <dbReference type="EMBL" id="QSE96325.1"/>
    </source>
</evidence>
<dbReference type="AlphaFoldDB" id="A0A974ZZN4"/>
<dbReference type="Pfam" id="PF18911">
    <property type="entry name" value="PKD_4"/>
    <property type="match status" value="1"/>
</dbReference>
<feature type="chain" id="PRO_5038099543" evidence="1">
    <location>
        <begin position="19"/>
        <end position="377"/>
    </location>
</feature>
<evidence type="ECO:0000313" key="4">
    <source>
        <dbReference type="Proteomes" id="UP000662783"/>
    </source>
</evidence>
<dbReference type="GO" id="GO:0042813">
    <property type="term" value="F:Wnt receptor activity"/>
    <property type="evidence" value="ECO:0007669"/>
    <property type="project" value="TreeGrafter"/>
</dbReference>
<dbReference type="PROSITE" id="PS51257">
    <property type="entry name" value="PROKAR_LIPOPROTEIN"/>
    <property type="match status" value="1"/>
</dbReference>
<dbReference type="GO" id="GO:0005886">
    <property type="term" value="C:plasma membrane"/>
    <property type="evidence" value="ECO:0007669"/>
    <property type="project" value="TreeGrafter"/>
</dbReference>
<accession>A0A974ZZN4</accession>
<protein>
    <submittedName>
        <fullName evidence="3">PKD domain-containing protein</fullName>
    </submittedName>
</protein>
<keyword evidence="1" id="KW-0732">Signal</keyword>
<reference evidence="3" key="1">
    <citation type="submission" date="2021-02" db="EMBL/GenBank/DDBJ databases">
        <title>Fulvivirga sp. S481 isolated from sea water.</title>
        <authorList>
            <person name="Bae S.S."/>
            <person name="Baek K."/>
        </authorList>
    </citation>
    <scope>NUCLEOTIDE SEQUENCE</scope>
    <source>
        <strain evidence="3">S481</strain>
    </source>
</reference>
<dbReference type="InterPro" id="IPR013783">
    <property type="entry name" value="Ig-like_fold"/>
</dbReference>
<dbReference type="Gene3D" id="2.60.40.10">
    <property type="entry name" value="Immunoglobulins"/>
    <property type="match status" value="1"/>
</dbReference>
<dbReference type="InterPro" id="IPR000033">
    <property type="entry name" value="LDLR_classB_rpt"/>
</dbReference>
<evidence type="ECO:0000259" key="2">
    <source>
        <dbReference type="PROSITE" id="PS50093"/>
    </source>
</evidence>
<name>A0A974ZZN4_9BACT</name>
<dbReference type="GO" id="GO:0017147">
    <property type="term" value="F:Wnt-protein binding"/>
    <property type="evidence" value="ECO:0007669"/>
    <property type="project" value="TreeGrafter"/>
</dbReference>
<dbReference type="SUPFAM" id="SSF63829">
    <property type="entry name" value="Calcium-dependent phosphotriesterase"/>
    <property type="match status" value="1"/>
</dbReference>
<feature type="domain" description="PKD" evidence="2">
    <location>
        <begin position="35"/>
        <end position="99"/>
    </location>
</feature>
<sequence>MKYLLNRLFIAASIFVVAACSNDDDFPVPQASTVDVEYSFSIDNEAFAPATVTFTNETRVAEGKTATFNWSFGDGTSSSEENPTHFYESPGSYTVTLTAVTEDDLDFVEKTVVIKDPDALLTRLFVIDAADLLIGEVNGGSFGIDGFGTGIEYDSDNELIYYTDAEVLGEGKLWRVNLDGSDAEIVAEGFEDPRDVALDLDNNKAYITDRGAGVHAVHEIDLSSGNSTVLYDNANDGLGELPVGIDFYDNNLYITCVEIDAESVWVGNTDGSGVTRIIDYNAGGYGYGIAVDKVNEKIYFDDTDTGNILMANLDGSGIQTVIATGNRVYGLVVDNTNGKLYYSERNSGSVFMINLDGSDKVTLSSDFNDPRGLFFIP</sequence>
<gene>
    <name evidence="3" type="ORF">JR347_11970</name>
</gene>
<dbReference type="SMART" id="SM00135">
    <property type="entry name" value="LY"/>
    <property type="match status" value="4"/>
</dbReference>
<dbReference type="InterPro" id="IPR050778">
    <property type="entry name" value="Cueball_EGF_LRP_Nidogen"/>
</dbReference>
<dbReference type="PANTHER" id="PTHR46513:SF13">
    <property type="entry name" value="EGF-LIKE DOMAIN-CONTAINING PROTEIN"/>
    <property type="match status" value="1"/>
</dbReference>
<dbReference type="Pfam" id="PF00058">
    <property type="entry name" value="Ldl_recept_b"/>
    <property type="match status" value="1"/>
</dbReference>
<dbReference type="EMBL" id="CP070608">
    <property type="protein sequence ID" value="QSE96325.1"/>
    <property type="molecule type" value="Genomic_DNA"/>
</dbReference>
<dbReference type="InterPro" id="IPR000601">
    <property type="entry name" value="PKD_dom"/>
</dbReference>
<dbReference type="Gene3D" id="2.120.10.30">
    <property type="entry name" value="TolB, C-terminal domain"/>
    <property type="match status" value="2"/>
</dbReference>
<dbReference type="KEGG" id="fuv:JR347_11970"/>
<dbReference type="InterPro" id="IPR035986">
    <property type="entry name" value="PKD_dom_sf"/>
</dbReference>